<reference evidence="1 2" key="1">
    <citation type="journal article" date="2020" name="Front. Microbiol.">
        <title>Single-cell genomics of novel Actinobacteria with the Wood-Ljungdahl pathway discovered in a serpentinizing system.</title>
        <authorList>
            <person name="Merino N."/>
            <person name="Kawai M."/>
            <person name="Boyd E.S."/>
            <person name="Colman D.R."/>
            <person name="McGlynn S.E."/>
            <person name="Nealson K.H."/>
            <person name="Kurokawa K."/>
            <person name="Hongoh Y."/>
        </authorList>
    </citation>
    <scope>NUCLEOTIDE SEQUENCE [LARGE SCALE GENOMIC DNA]</scope>
    <source>
        <strain evidence="1 2">S42</strain>
    </source>
</reference>
<organism evidence="1 2">
    <name type="scientific">Candidatus Hakubella thermalkaliphila</name>
    <dbReference type="NCBI Taxonomy" id="2754717"/>
    <lineage>
        <taxon>Bacteria</taxon>
        <taxon>Bacillati</taxon>
        <taxon>Actinomycetota</taxon>
        <taxon>Actinomycetota incertae sedis</taxon>
        <taxon>Candidatus Hakubellales</taxon>
        <taxon>Candidatus Hakubellaceae</taxon>
        <taxon>Candidatus Hakubella</taxon>
    </lineage>
</organism>
<protein>
    <submittedName>
        <fullName evidence="1">Uncharacterized protein</fullName>
    </submittedName>
</protein>
<sequence length="31" mass="3574">MNSSHDSLSERQAVLFSFKEIRFKEGITSDN</sequence>
<dbReference type="EMBL" id="BLSA01000708">
    <property type="protein sequence ID" value="GFP33766.1"/>
    <property type="molecule type" value="Genomic_DNA"/>
</dbReference>
<feature type="non-terminal residue" evidence="1">
    <location>
        <position position="31"/>
    </location>
</feature>
<comment type="caution">
    <text evidence="1">The sequence shown here is derived from an EMBL/GenBank/DDBJ whole genome shotgun (WGS) entry which is preliminary data.</text>
</comment>
<dbReference type="Proteomes" id="UP000568877">
    <property type="component" value="Unassembled WGS sequence"/>
</dbReference>
<dbReference type="AlphaFoldDB" id="A0A6V8PRZ5"/>
<proteinExistence type="predicted"/>
<evidence type="ECO:0000313" key="1">
    <source>
        <dbReference type="EMBL" id="GFP33766.1"/>
    </source>
</evidence>
<name>A0A6V8PRZ5_9ACTN</name>
<accession>A0A6V8PRZ5</accession>
<evidence type="ECO:0000313" key="2">
    <source>
        <dbReference type="Proteomes" id="UP000568877"/>
    </source>
</evidence>
<gene>
    <name evidence="1" type="ORF">HKBW3S42_02105</name>
</gene>